<comment type="caution">
    <text evidence="2">The sequence shown here is derived from an EMBL/GenBank/DDBJ whole genome shotgun (WGS) entry which is preliminary data.</text>
</comment>
<gene>
    <name evidence="2" type="ORF">Sfulv_55740</name>
</gene>
<protein>
    <submittedName>
        <fullName evidence="2">Uncharacterized protein</fullName>
    </submittedName>
</protein>
<accession>A0A7J0CFS8</accession>
<proteinExistence type="predicted"/>
<keyword evidence="3" id="KW-1185">Reference proteome</keyword>
<dbReference type="Pfam" id="PF23773">
    <property type="entry name" value="DUF7169"/>
    <property type="match status" value="1"/>
</dbReference>
<sequence length="154" mass="16623">MTYSPNHIADGQHLTHLMDTLERDLIELRQLSAICGDAVTMPGRRPEVDADGTGRAASSDPGRPTESIALDSAREALRDQLEIGISYATYAIAYVRGATASMDRALSRWEGEDAEDRIAGECHGRIDGTEVHSGADGRPDGVVRDAWHPTPDVV</sequence>
<dbReference type="EMBL" id="BLWC01000001">
    <property type="protein sequence ID" value="GFN00764.1"/>
    <property type="molecule type" value="Genomic_DNA"/>
</dbReference>
<dbReference type="InterPro" id="IPR055593">
    <property type="entry name" value="DUF7169"/>
</dbReference>
<organism evidence="2 3">
    <name type="scientific">Streptomyces fulvorobeus</name>
    <dbReference type="NCBI Taxonomy" id="284028"/>
    <lineage>
        <taxon>Bacteria</taxon>
        <taxon>Bacillati</taxon>
        <taxon>Actinomycetota</taxon>
        <taxon>Actinomycetes</taxon>
        <taxon>Kitasatosporales</taxon>
        <taxon>Streptomycetaceae</taxon>
        <taxon>Streptomyces</taxon>
    </lineage>
</organism>
<feature type="region of interest" description="Disordered" evidence="1">
    <location>
        <begin position="40"/>
        <end position="66"/>
    </location>
</feature>
<evidence type="ECO:0000313" key="3">
    <source>
        <dbReference type="Proteomes" id="UP000498980"/>
    </source>
</evidence>
<evidence type="ECO:0000313" key="2">
    <source>
        <dbReference type="EMBL" id="GFN00764.1"/>
    </source>
</evidence>
<name>A0A7J0CFS8_9ACTN</name>
<dbReference type="Proteomes" id="UP000498980">
    <property type="component" value="Unassembled WGS sequence"/>
</dbReference>
<feature type="region of interest" description="Disordered" evidence="1">
    <location>
        <begin position="128"/>
        <end position="154"/>
    </location>
</feature>
<feature type="compositionally biased region" description="Basic and acidic residues" evidence="1">
    <location>
        <begin position="128"/>
        <end position="147"/>
    </location>
</feature>
<evidence type="ECO:0000256" key="1">
    <source>
        <dbReference type="SAM" id="MobiDB-lite"/>
    </source>
</evidence>
<dbReference type="AlphaFoldDB" id="A0A7J0CFS8"/>
<reference evidence="2 3" key="1">
    <citation type="submission" date="2020-05" db="EMBL/GenBank/DDBJ databases">
        <title>Whole genome shotgun sequence of Streptomyces fulvorobeus NBRC 15897.</title>
        <authorList>
            <person name="Komaki H."/>
            <person name="Tamura T."/>
        </authorList>
    </citation>
    <scope>NUCLEOTIDE SEQUENCE [LARGE SCALE GENOMIC DNA]</scope>
    <source>
        <strain evidence="2 3">NBRC 15897</strain>
    </source>
</reference>